<dbReference type="EMBL" id="JARPUR010000002">
    <property type="protein sequence ID" value="KAK4881417.1"/>
    <property type="molecule type" value="Genomic_DNA"/>
</dbReference>
<evidence type="ECO:0000256" key="2">
    <source>
        <dbReference type="ARBA" id="ARBA00004401"/>
    </source>
</evidence>
<evidence type="ECO:0000256" key="6">
    <source>
        <dbReference type="ARBA" id="ARBA00022801"/>
    </source>
</evidence>
<keyword evidence="7" id="KW-0862">Zinc</keyword>
<keyword evidence="9" id="KW-0472">Membrane</keyword>
<evidence type="ECO:0000256" key="4">
    <source>
        <dbReference type="ARBA" id="ARBA00022670"/>
    </source>
</evidence>
<dbReference type="GO" id="GO:0016485">
    <property type="term" value="P:protein processing"/>
    <property type="evidence" value="ECO:0007669"/>
    <property type="project" value="TreeGrafter"/>
</dbReference>
<keyword evidence="5" id="KW-0479">Metal-binding</keyword>
<dbReference type="InterPro" id="IPR024079">
    <property type="entry name" value="MetalloPept_cat_dom_sf"/>
</dbReference>
<evidence type="ECO:0000256" key="1">
    <source>
        <dbReference type="ARBA" id="ARBA00001947"/>
    </source>
</evidence>
<dbReference type="Gene3D" id="3.40.390.10">
    <property type="entry name" value="Collagenase (Catalytic Domain)"/>
    <property type="match status" value="1"/>
</dbReference>
<comment type="similarity">
    <text evidence="3">Belongs to the peptidase M13 family.</text>
</comment>
<dbReference type="GO" id="GO:0004222">
    <property type="term" value="F:metalloendopeptidase activity"/>
    <property type="evidence" value="ECO:0007669"/>
    <property type="project" value="InterPro"/>
</dbReference>
<keyword evidence="13" id="KW-1185">Reference proteome</keyword>
<comment type="subcellular location">
    <subcellularLocation>
        <location evidence="2">Cell membrane</location>
        <topology evidence="2">Single-pass type II membrane protein</topology>
    </subcellularLocation>
</comment>
<dbReference type="Proteomes" id="UP001353858">
    <property type="component" value="Unassembled WGS sequence"/>
</dbReference>
<dbReference type="Pfam" id="PF01431">
    <property type="entry name" value="Peptidase_M13"/>
    <property type="match status" value="1"/>
</dbReference>
<dbReference type="Gene3D" id="1.10.1380.10">
    <property type="entry name" value="Neutral endopeptidase , domain2"/>
    <property type="match status" value="1"/>
</dbReference>
<dbReference type="InterPro" id="IPR000718">
    <property type="entry name" value="Peptidase_M13"/>
</dbReference>
<dbReference type="SUPFAM" id="SSF55486">
    <property type="entry name" value="Metalloproteases ('zincins'), catalytic domain"/>
    <property type="match status" value="1"/>
</dbReference>
<reference evidence="13" key="1">
    <citation type="submission" date="2023-01" db="EMBL/GenBank/DDBJ databases">
        <title>Key to firefly adult light organ development and bioluminescence: homeobox transcription factors regulate luciferase expression and transportation to peroxisome.</title>
        <authorList>
            <person name="Fu X."/>
        </authorList>
    </citation>
    <scope>NUCLEOTIDE SEQUENCE [LARGE SCALE GENOMIC DNA]</scope>
</reference>
<evidence type="ECO:0000256" key="7">
    <source>
        <dbReference type="ARBA" id="ARBA00022833"/>
    </source>
</evidence>
<dbReference type="PANTHER" id="PTHR11733">
    <property type="entry name" value="ZINC METALLOPROTEASE FAMILY M13 NEPRILYSIN-RELATED"/>
    <property type="match status" value="1"/>
</dbReference>
<dbReference type="Pfam" id="PF05649">
    <property type="entry name" value="Peptidase_M13_N"/>
    <property type="match status" value="1"/>
</dbReference>
<evidence type="ECO:0000256" key="9">
    <source>
        <dbReference type="SAM" id="Phobius"/>
    </source>
</evidence>
<proteinExistence type="inferred from homology"/>
<comment type="caution">
    <text evidence="12">The sequence shown here is derived from an EMBL/GenBank/DDBJ whole genome shotgun (WGS) entry which is preliminary data.</text>
</comment>
<dbReference type="GO" id="GO:0005886">
    <property type="term" value="C:plasma membrane"/>
    <property type="evidence" value="ECO:0007669"/>
    <property type="project" value="UniProtKB-SubCell"/>
</dbReference>
<evidence type="ECO:0000313" key="12">
    <source>
        <dbReference type="EMBL" id="KAK4881417.1"/>
    </source>
</evidence>
<accession>A0AAN7SHL5</accession>
<keyword evidence="9" id="KW-1133">Transmembrane helix</keyword>
<feature type="transmembrane region" description="Helical" evidence="9">
    <location>
        <begin position="29"/>
        <end position="51"/>
    </location>
</feature>
<evidence type="ECO:0000313" key="13">
    <source>
        <dbReference type="Proteomes" id="UP001353858"/>
    </source>
</evidence>
<comment type="cofactor">
    <cofactor evidence="1">
        <name>Zn(2+)</name>
        <dbReference type="ChEBI" id="CHEBI:29105"/>
    </cofactor>
</comment>
<evidence type="ECO:0000259" key="11">
    <source>
        <dbReference type="Pfam" id="PF05649"/>
    </source>
</evidence>
<feature type="domain" description="Peptidase M13 N-terminal" evidence="11">
    <location>
        <begin position="80"/>
        <end position="460"/>
    </location>
</feature>
<dbReference type="GO" id="GO:0046872">
    <property type="term" value="F:metal ion binding"/>
    <property type="evidence" value="ECO:0007669"/>
    <property type="project" value="UniProtKB-KW"/>
</dbReference>
<keyword evidence="6" id="KW-0378">Hydrolase</keyword>
<evidence type="ECO:0008006" key="14">
    <source>
        <dbReference type="Google" id="ProtNLM"/>
    </source>
</evidence>
<dbReference type="PRINTS" id="PR00786">
    <property type="entry name" value="NEPRILYSIN"/>
</dbReference>
<organism evidence="12 13">
    <name type="scientific">Aquatica leii</name>
    <dbReference type="NCBI Taxonomy" id="1421715"/>
    <lineage>
        <taxon>Eukaryota</taxon>
        <taxon>Metazoa</taxon>
        <taxon>Ecdysozoa</taxon>
        <taxon>Arthropoda</taxon>
        <taxon>Hexapoda</taxon>
        <taxon>Insecta</taxon>
        <taxon>Pterygota</taxon>
        <taxon>Neoptera</taxon>
        <taxon>Endopterygota</taxon>
        <taxon>Coleoptera</taxon>
        <taxon>Polyphaga</taxon>
        <taxon>Elateriformia</taxon>
        <taxon>Elateroidea</taxon>
        <taxon>Lampyridae</taxon>
        <taxon>Luciolinae</taxon>
        <taxon>Aquatica</taxon>
    </lineage>
</organism>
<dbReference type="CDD" id="cd08662">
    <property type="entry name" value="M13"/>
    <property type="match status" value="1"/>
</dbReference>
<evidence type="ECO:0000256" key="8">
    <source>
        <dbReference type="ARBA" id="ARBA00023049"/>
    </source>
</evidence>
<gene>
    <name evidence="12" type="ORF">RN001_004736</name>
</gene>
<dbReference type="AlphaFoldDB" id="A0AAN7SHL5"/>
<dbReference type="PANTHER" id="PTHR11733:SF224">
    <property type="entry name" value="NEPRILYSIN-2"/>
    <property type="match status" value="1"/>
</dbReference>
<sequence length="726" mass="85528">MNNSYNVENEKGDLQTSWWQRRSKMERKLSVFAVLALLLIITLVIVIIIFFTRTPESCLSSSCVHTTNELLAHMDLDVDPCDDFYEFACGSFMDNVQLDDEPHKTIKTFMQNTVEDRIRGIIEEPEESDDPRSIRMSKRLYRSCMNLSAIEEKGLRLIKDSLRQIGGWPLLEGNNWKEKDFDWKTATYKLRELGYGFEFFIVMHVTTDEREPLKKIIQLDKPWFQHIHTPEEEEALYNLFVNVSLAFGADKVRARSELREVIDFRKSLFTKSEEEKDDEEKYDPLTISELQYKFREIPWLEYINRLQFPAPNISYEQIVAVGDSSYFLRLQNALRRTTKRILANYISIKTIIDHSTYLTKDIEDIVVKYLRSIEEESIEALPPRHRFCSTVVSFVFPLPLQAAYVEKYFSITAKDHVININHNIKNQFKDVINNLKWMDEETRVKAIERISSSRNYIAFPNELLHFDKIEQRYIGYQMEEDNFLASMLNAEYYETNNKFKQLHEPVEKDEELNDEYATHTEISYFPRDNTIRIPSGALQDVMFDKDRPQYLNYGALGSSIGHQIFHTVFDSASFKHETKYYDWLSTQTMLNFNEKLSCVAMHYGRFFVPEIREYLNSSNTKNEDLADIAGLKIAYESYNNWLNKNGPEQKLPGLEYSPKQLFWIAFAVTHCGKDTKKSMEHSIAHYYRSIDKFRVLGSLRNLDEFSRDFQCSSDSFMNNNQKCELW</sequence>
<dbReference type="InterPro" id="IPR018497">
    <property type="entry name" value="Peptidase_M13_C"/>
</dbReference>
<dbReference type="PROSITE" id="PS51885">
    <property type="entry name" value="NEPRILYSIN"/>
    <property type="match status" value="1"/>
</dbReference>
<keyword evidence="9" id="KW-0812">Transmembrane</keyword>
<evidence type="ECO:0000256" key="5">
    <source>
        <dbReference type="ARBA" id="ARBA00022723"/>
    </source>
</evidence>
<feature type="domain" description="Peptidase M13 C-terminal" evidence="10">
    <location>
        <begin position="524"/>
        <end position="725"/>
    </location>
</feature>
<dbReference type="InterPro" id="IPR042089">
    <property type="entry name" value="Peptidase_M13_dom_2"/>
</dbReference>
<name>A0AAN7SHL5_9COLE</name>
<evidence type="ECO:0000256" key="3">
    <source>
        <dbReference type="ARBA" id="ARBA00007357"/>
    </source>
</evidence>
<dbReference type="InterPro" id="IPR008753">
    <property type="entry name" value="Peptidase_M13_N"/>
</dbReference>
<protein>
    <recommendedName>
        <fullName evidence="14">Endothelin-converting enzyme 1</fullName>
    </recommendedName>
</protein>
<keyword evidence="4" id="KW-0645">Protease</keyword>
<keyword evidence="8" id="KW-0482">Metalloprotease</keyword>
<evidence type="ECO:0000259" key="10">
    <source>
        <dbReference type="Pfam" id="PF01431"/>
    </source>
</evidence>